<dbReference type="Proteomes" id="UP001597112">
    <property type="component" value="Unassembled WGS sequence"/>
</dbReference>
<dbReference type="Gene3D" id="1.10.260.40">
    <property type="entry name" value="lambda repressor-like DNA-binding domains"/>
    <property type="match status" value="1"/>
</dbReference>
<reference evidence="6" key="1">
    <citation type="journal article" date="2019" name="Int. J. Syst. Evol. Microbiol.">
        <title>The Global Catalogue of Microorganisms (GCM) 10K type strain sequencing project: providing services to taxonomists for standard genome sequencing and annotation.</title>
        <authorList>
            <consortium name="The Broad Institute Genomics Platform"/>
            <consortium name="The Broad Institute Genome Sequencing Center for Infectious Disease"/>
            <person name="Wu L."/>
            <person name="Ma J."/>
        </authorList>
    </citation>
    <scope>NUCLEOTIDE SEQUENCE [LARGE SCALE GENOMIC DNA]</scope>
    <source>
        <strain evidence="6">CCUG 58938</strain>
    </source>
</reference>
<dbReference type="CDD" id="cd01392">
    <property type="entry name" value="HTH_LacI"/>
    <property type="match status" value="1"/>
</dbReference>
<protein>
    <submittedName>
        <fullName evidence="5">LacI family DNA-binding transcriptional regulator</fullName>
    </submittedName>
</protein>
<evidence type="ECO:0000313" key="6">
    <source>
        <dbReference type="Proteomes" id="UP001597112"/>
    </source>
</evidence>
<sequence>MKNAQVTIRDLALKLGVSISTVSRALRNASNVDPEKKKHVLELAEKLHYQPNRVAQNLRIKRTNTLGVVVPQINLHFFSSVISGIQEYAATHNYGVMICQSLESLEIEQSNIQMLVANRVDGLLISLSSETDSYDHLQALLDKRIPVVLFDRVTESVHANKVIVDDHDGASKATEYLIQTGCRNIAYIGGPEHLYISNQRLKGYTDALQRNGIALDDDFVFHCHDLKNDVMSAADQLLSGNKRPDAILCLNDPVAIQVMQVFKSRNIRIPDDISIIGFTDEPVSQFIEPSLTTVSQPADEIGRVAAALFLEQMDQKDDFKPVTKVLATELLIRNSTRII</sequence>
<comment type="caution">
    <text evidence="5">The sequence shown here is derived from an EMBL/GenBank/DDBJ whole genome shotgun (WGS) entry which is preliminary data.</text>
</comment>
<evidence type="ECO:0000256" key="3">
    <source>
        <dbReference type="ARBA" id="ARBA00023163"/>
    </source>
</evidence>
<evidence type="ECO:0000259" key="4">
    <source>
        <dbReference type="PROSITE" id="PS50932"/>
    </source>
</evidence>
<evidence type="ECO:0000256" key="1">
    <source>
        <dbReference type="ARBA" id="ARBA00023015"/>
    </source>
</evidence>
<keyword evidence="6" id="KW-1185">Reference proteome</keyword>
<dbReference type="CDD" id="cd06267">
    <property type="entry name" value="PBP1_LacI_sugar_binding-like"/>
    <property type="match status" value="1"/>
</dbReference>
<name>A0ABW3K0F3_9BACT</name>
<gene>
    <name evidence="5" type="ORF">ACFQ21_10410</name>
</gene>
<dbReference type="PANTHER" id="PTHR30146:SF109">
    <property type="entry name" value="HTH-TYPE TRANSCRIPTIONAL REGULATOR GALS"/>
    <property type="match status" value="1"/>
</dbReference>
<dbReference type="GO" id="GO:0003677">
    <property type="term" value="F:DNA binding"/>
    <property type="evidence" value="ECO:0007669"/>
    <property type="project" value="UniProtKB-KW"/>
</dbReference>
<keyword evidence="3" id="KW-0804">Transcription</keyword>
<proteinExistence type="predicted"/>
<dbReference type="SMART" id="SM00354">
    <property type="entry name" value="HTH_LACI"/>
    <property type="match status" value="1"/>
</dbReference>
<keyword evidence="1" id="KW-0805">Transcription regulation</keyword>
<evidence type="ECO:0000313" key="5">
    <source>
        <dbReference type="EMBL" id="MFD0999723.1"/>
    </source>
</evidence>
<dbReference type="EMBL" id="JBHTKA010000002">
    <property type="protein sequence ID" value="MFD0999723.1"/>
    <property type="molecule type" value="Genomic_DNA"/>
</dbReference>
<accession>A0ABW3K0F3</accession>
<dbReference type="SUPFAM" id="SSF53822">
    <property type="entry name" value="Periplasmic binding protein-like I"/>
    <property type="match status" value="1"/>
</dbReference>
<dbReference type="Pfam" id="PF13377">
    <property type="entry name" value="Peripla_BP_3"/>
    <property type="match status" value="1"/>
</dbReference>
<evidence type="ECO:0000256" key="2">
    <source>
        <dbReference type="ARBA" id="ARBA00023125"/>
    </source>
</evidence>
<dbReference type="InterPro" id="IPR000843">
    <property type="entry name" value="HTH_LacI"/>
</dbReference>
<dbReference type="PROSITE" id="PS50932">
    <property type="entry name" value="HTH_LACI_2"/>
    <property type="match status" value="1"/>
</dbReference>
<dbReference type="RefSeq" id="WP_377578667.1">
    <property type="nucleotide sequence ID" value="NZ_JBHTKA010000002.1"/>
</dbReference>
<feature type="domain" description="HTH lacI-type" evidence="4">
    <location>
        <begin position="6"/>
        <end position="60"/>
    </location>
</feature>
<dbReference type="Gene3D" id="3.40.50.2300">
    <property type="match status" value="2"/>
</dbReference>
<dbReference type="PANTHER" id="PTHR30146">
    <property type="entry name" value="LACI-RELATED TRANSCRIPTIONAL REPRESSOR"/>
    <property type="match status" value="1"/>
</dbReference>
<dbReference type="InterPro" id="IPR010982">
    <property type="entry name" value="Lambda_DNA-bd_dom_sf"/>
</dbReference>
<dbReference type="SUPFAM" id="SSF47413">
    <property type="entry name" value="lambda repressor-like DNA-binding domains"/>
    <property type="match status" value="1"/>
</dbReference>
<dbReference type="InterPro" id="IPR046335">
    <property type="entry name" value="LacI/GalR-like_sensor"/>
</dbReference>
<dbReference type="InterPro" id="IPR028082">
    <property type="entry name" value="Peripla_BP_I"/>
</dbReference>
<dbReference type="Pfam" id="PF00356">
    <property type="entry name" value="LacI"/>
    <property type="match status" value="1"/>
</dbReference>
<keyword evidence="2 5" id="KW-0238">DNA-binding</keyword>
<organism evidence="5 6">
    <name type="scientific">Ohtaekwangia kribbensis</name>
    <dbReference type="NCBI Taxonomy" id="688913"/>
    <lineage>
        <taxon>Bacteria</taxon>
        <taxon>Pseudomonadati</taxon>
        <taxon>Bacteroidota</taxon>
        <taxon>Cytophagia</taxon>
        <taxon>Cytophagales</taxon>
        <taxon>Fulvivirgaceae</taxon>
        <taxon>Ohtaekwangia</taxon>
    </lineage>
</organism>